<organism evidence="3 4">
    <name type="scientific">Helicostylum pulchrum</name>
    <dbReference type="NCBI Taxonomy" id="562976"/>
    <lineage>
        <taxon>Eukaryota</taxon>
        <taxon>Fungi</taxon>
        <taxon>Fungi incertae sedis</taxon>
        <taxon>Mucoromycota</taxon>
        <taxon>Mucoromycotina</taxon>
        <taxon>Mucoromycetes</taxon>
        <taxon>Mucorales</taxon>
        <taxon>Mucorineae</taxon>
        <taxon>Mucoraceae</taxon>
        <taxon>Helicostylum</taxon>
    </lineage>
</organism>
<dbReference type="Proteomes" id="UP001476247">
    <property type="component" value="Unassembled WGS sequence"/>
</dbReference>
<keyword evidence="1" id="KW-0175">Coiled coil</keyword>
<feature type="compositionally biased region" description="Pro residues" evidence="2">
    <location>
        <begin position="302"/>
        <end position="318"/>
    </location>
</feature>
<keyword evidence="4" id="KW-1185">Reference proteome</keyword>
<feature type="region of interest" description="Disordered" evidence="2">
    <location>
        <begin position="289"/>
        <end position="323"/>
    </location>
</feature>
<feature type="coiled-coil region" evidence="1">
    <location>
        <begin position="235"/>
        <end position="262"/>
    </location>
</feature>
<accession>A0ABP9XK86</accession>
<evidence type="ECO:0000256" key="2">
    <source>
        <dbReference type="SAM" id="MobiDB-lite"/>
    </source>
</evidence>
<dbReference type="EMBL" id="BAABUJ010000004">
    <property type="protein sequence ID" value="GAA5795209.1"/>
    <property type="molecule type" value="Genomic_DNA"/>
</dbReference>
<protein>
    <submittedName>
        <fullName evidence="3">Uncharacterized protein</fullName>
    </submittedName>
</protein>
<proteinExistence type="predicted"/>
<evidence type="ECO:0000313" key="4">
    <source>
        <dbReference type="Proteomes" id="UP001476247"/>
    </source>
</evidence>
<reference evidence="3 4" key="1">
    <citation type="submission" date="2024-04" db="EMBL/GenBank/DDBJ databases">
        <title>genome sequences of Mucor flavus KT1a and Helicostylum pulchrum KT1b strains isolation_sourced from the surface of a dry-aged beef.</title>
        <authorList>
            <person name="Toyotome T."/>
            <person name="Hosono M."/>
            <person name="Torimaru M."/>
            <person name="Fukuda K."/>
            <person name="Mikami N."/>
        </authorList>
    </citation>
    <scope>NUCLEOTIDE SEQUENCE [LARGE SCALE GENOMIC DNA]</scope>
    <source>
        <strain evidence="3 4">KT1b</strain>
    </source>
</reference>
<name>A0ABP9XK86_9FUNG</name>
<evidence type="ECO:0000313" key="3">
    <source>
        <dbReference type="EMBL" id="GAA5795209.1"/>
    </source>
</evidence>
<evidence type="ECO:0000256" key="1">
    <source>
        <dbReference type="SAM" id="Coils"/>
    </source>
</evidence>
<gene>
    <name evidence="3" type="ORF">HPULCUR_000563</name>
</gene>
<sequence>MKLGIKAQTGFSNTDKIAYQHYYGVSRSKSIRKPSKIPIPSPVFKSKRKYYLKKGRSIIYLLPDEIKQSLKQCSITELRYKRLDQTMQTTLFMQTKTYERNINYLNAKIKKLEQDHQPVVDNDQSYYSDFVDDLLAYYTYDDVIPEETHNEIEQFHTKVIECEQTTHHLISHYIVQLEAERFKIQKLNTIIQEQKEIILTLENQAEENIPTKSLPTSNSNDELLNVLVDLQSVELIEKKKILTELTEERKELLKKIEVLSKRQTTHSLLTARRQIDRSSIDMLAQMTSRSDFKRQSKHMRPISPPLTPPPKNPIPPTPRYRTRQKQSIIDISTLAPDSQSCNSSISSFTKKFSTSSLLKSWKRSTAS</sequence>
<comment type="caution">
    <text evidence="3">The sequence shown here is derived from an EMBL/GenBank/DDBJ whole genome shotgun (WGS) entry which is preliminary data.</text>
</comment>